<dbReference type="EMBL" id="BAABBV010000001">
    <property type="protein sequence ID" value="GAA4161027.1"/>
    <property type="molecule type" value="Genomic_DNA"/>
</dbReference>
<evidence type="ECO:0000313" key="4">
    <source>
        <dbReference type="Proteomes" id="UP001415169"/>
    </source>
</evidence>
<feature type="region of interest" description="Disordered" evidence="1">
    <location>
        <begin position="251"/>
        <end position="287"/>
    </location>
</feature>
<name>A0ABP7ZK47_9MICO</name>
<dbReference type="Pfam" id="PF03756">
    <property type="entry name" value="AfsA"/>
    <property type="match status" value="1"/>
</dbReference>
<dbReference type="InterPro" id="IPR005509">
    <property type="entry name" value="AfsA_hotdog_dom"/>
</dbReference>
<organism evidence="3 4">
    <name type="scientific">Gryllotalpicola daejeonensis</name>
    <dbReference type="NCBI Taxonomy" id="993087"/>
    <lineage>
        <taxon>Bacteria</taxon>
        <taxon>Bacillati</taxon>
        <taxon>Actinomycetota</taxon>
        <taxon>Actinomycetes</taxon>
        <taxon>Micrococcales</taxon>
        <taxon>Microbacteriaceae</taxon>
        <taxon>Gryllotalpicola</taxon>
    </lineage>
</organism>
<comment type="caution">
    <text evidence="3">The sequence shown here is derived from an EMBL/GenBank/DDBJ whole genome shotgun (WGS) entry which is preliminary data.</text>
</comment>
<keyword evidence="4" id="KW-1185">Reference proteome</keyword>
<feature type="domain" description="A-factor biosynthesis hotdog" evidence="2">
    <location>
        <begin position="151"/>
        <end position="246"/>
    </location>
</feature>
<evidence type="ECO:0000259" key="2">
    <source>
        <dbReference type="Pfam" id="PF03756"/>
    </source>
</evidence>
<reference evidence="3" key="1">
    <citation type="journal article" date="2014" name="Int. J. Syst. Evol. Microbiol.">
        <title>Complete genome of a new Firmicutes species belonging to the dominant human colonic microbiota ('Ruminococcus bicirculans') reveals two chromosomes and a selective capacity to utilize plant glucans.</title>
        <authorList>
            <consortium name="NISC Comparative Sequencing Program"/>
            <person name="Wegmann U."/>
            <person name="Louis P."/>
            <person name="Goesmann A."/>
            <person name="Henrissat B."/>
            <person name="Duncan S.H."/>
            <person name="Flint H.J."/>
        </authorList>
    </citation>
    <scope>NUCLEOTIDE SEQUENCE</scope>
    <source>
        <strain evidence="3">JCM 17590</strain>
    </source>
</reference>
<protein>
    <submittedName>
        <fullName evidence="3">ScbA/BarX family gamma-butyrolactone biosynthesis protein</fullName>
    </submittedName>
</protein>
<evidence type="ECO:0000313" key="3">
    <source>
        <dbReference type="EMBL" id="GAA4161027.1"/>
    </source>
</evidence>
<evidence type="ECO:0000256" key="1">
    <source>
        <dbReference type="SAM" id="MobiDB-lite"/>
    </source>
</evidence>
<accession>A0ABP7ZK47</accession>
<dbReference type="Proteomes" id="UP001415169">
    <property type="component" value="Unassembled WGS sequence"/>
</dbReference>
<gene>
    <name evidence="3" type="ORF">GCM10022286_18000</name>
</gene>
<proteinExistence type="predicted"/>
<reference evidence="3" key="2">
    <citation type="submission" date="2023-12" db="EMBL/GenBank/DDBJ databases">
        <authorList>
            <person name="Sun Q."/>
            <person name="Inoue M."/>
        </authorList>
    </citation>
    <scope>NUCLEOTIDE SEQUENCE</scope>
    <source>
        <strain evidence="3">JCM 17590</strain>
    </source>
</reference>
<sequence>MWAIDAISEHTWRADVEIPRSHWLCHPTPDRVPVTLLAEAFRQAGLAICVAGLGMGQSVHFVVSSMTVRVEPEDLRFPRFGALEGTLEVTFTSVQHRKGIPHVLVVDYLLPGIASGRVNARVLVDSDYRAIRRNAAALDEQVREFGGDLIETVSRSKGQLSARLGVDESDPFFFDHPVDHLPGMLLLHAAALVHEREHGVPPRFLTVSFPAFGELRSATTIDAAISDHGVRAAFSQGGRLIAAAITDACPEAHPETQETGPAASKISIADGPDAGSGRSDQHPVPGP</sequence>